<evidence type="ECO:0000313" key="3">
    <source>
        <dbReference type="Proteomes" id="UP000042958"/>
    </source>
</evidence>
<keyword evidence="1" id="KW-0472">Membrane</keyword>
<evidence type="ECO:0000256" key="1">
    <source>
        <dbReference type="SAM" id="Phobius"/>
    </source>
</evidence>
<protein>
    <recommendedName>
        <fullName evidence="4">ATP-grasp domain-containing protein</fullName>
    </recommendedName>
</protein>
<dbReference type="Proteomes" id="UP000042958">
    <property type="component" value="Unassembled WGS sequence"/>
</dbReference>
<feature type="transmembrane region" description="Helical" evidence="1">
    <location>
        <begin position="47"/>
        <end position="70"/>
    </location>
</feature>
<accession>A0A0F7TW49</accession>
<keyword evidence="1" id="KW-1133">Transmembrane helix</keyword>
<dbReference type="InterPro" id="IPR036291">
    <property type="entry name" value="NAD(P)-bd_dom_sf"/>
</dbReference>
<reference evidence="3" key="1">
    <citation type="journal article" date="2015" name="Genome Announc.">
        <title>Draft genome sequence of the fungus Penicillium brasilianum MG11.</title>
        <authorList>
            <person name="Horn F."/>
            <person name="Linde J."/>
            <person name="Mattern D.J."/>
            <person name="Walther G."/>
            <person name="Guthke R."/>
            <person name="Brakhage A.A."/>
            <person name="Valiante V."/>
        </authorList>
    </citation>
    <scope>NUCLEOTIDE SEQUENCE [LARGE SCALE GENOMIC DNA]</scope>
    <source>
        <strain evidence="3">MG11</strain>
    </source>
</reference>
<gene>
    <name evidence="2" type="ORF">PMG11_08702</name>
</gene>
<evidence type="ECO:0000313" key="2">
    <source>
        <dbReference type="EMBL" id="CEJ60116.1"/>
    </source>
</evidence>
<keyword evidence="3" id="KW-1185">Reference proteome</keyword>
<dbReference type="SUPFAM" id="SSF51735">
    <property type="entry name" value="NAD(P)-binding Rossmann-fold domains"/>
    <property type="match status" value="1"/>
</dbReference>
<name>A0A0F7TW49_PENBI</name>
<proteinExistence type="predicted"/>
<dbReference type="OrthoDB" id="186626at2759"/>
<organism evidence="2 3">
    <name type="scientific">Penicillium brasilianum</name>
    <dbReference type="NCBI Taxonomy" id="104259"/>
    <lineage>
        <taxon>Eukaryota</taxon>
        <taxon>Fungi</taxon>
        <taxon>Dikarya</taxon>
        <taxon>Ascomycota</taxon>
        <taxon>Pezizomycotina</taxon>
        <taxon>Eurotiomycetes</taxon>
        <taxon>Eurotiomycetidae</taxon>
        <taxon>Eurotiales</taxon>
        <taxon>Aspergillaceae</taxon>
        <taxon>Penicillium</taxon>
    </lineage>
</organism>
<evidence type="ECO:0008006" key="4">
    <source>
        <dbReference type="Google" id="ProtNLM"/>
    </source>
</evidence>
<keyword evidence="1" id="KW-0812">Transmembrane</keyword>
<dbReference type="Gene3D" id="3.40.50.20">
    <property type="match status" value="1"/>
</dbReference>
<sequence length="517" mass="58542">MSLKLNARPALHMAAPAVRPQHPIFSMKTRRVVRSSAEALLRAFWPLFRIVTSLALLFIDNTILVVVAVLSRFRAAANRRQAAQRNVHFYPKTVLITGVGTPHGLALARAWDAEGHRVVGVDVADLNIPVRSGGGMSSALLAYYRVPKDHYISRILDIIHREKIDVWIPCSPKATAIEDATARQVIESRTTCRCIAFDPELTSRLIRPDSFRQFLAERDLPVLEQHQVQSRDSIHKILNRSPTKSYHMRRVKSNANEAAVILPKRTLSKTYSEVSEITISKETPWIIQQQTRLGEFYADLLLVHGHVHAIKVRMVETRAPHWGASRMDEALATAVHRLMQRFALKGGIRMTGHLSVRLLVDEEFDHTSVRHTIHIADCVPGASAIENLLRDARSPVAGYLEVLAAEPTEPAAWNVATTLSPIPRPSSNLVAMVENLLTRFSPRFFPLDLIKSTITALEAELVPFLFWKDPRFEPHDPLPWWWHVHVYQPMREIWLLVKQIREAGMPTVSKARQWDGL</sequence>
<dbReference type="AlphaFoldDB" id="A0A0F7TW49"/>
<dbReference type="EMBL" id="CDHK01000008">
    <property type="protein sequence ID" value="CEJ60116.1"/>
    <property type="molecule type" value="Genomic_DNA"/>
</dbReference>